<feature type="region of interest" description="Disordered" evidence="1">
    <location>
        <begin position="45"/>
        <end position="67"/>
    </location>
</feature>
<feature type="compositionally biased region" description="Low complexity" evidence="1">
    <location>
        <begin position="55"/>
        <end position="66"/>
    </location>
</feature>
<evidence type="ECO:0000313" key="3">
    <source>
        <dbReference type="EMBL" id="CBJ26885.1"/>
    </source>
</evidence>
<feature type="compositionally biased region" description="Basic and acidic residues" evidence="1">
    <location>
        <begin position="383"/>
        <end position="397"/>
    </location>
</feature>
<dbReference type="Proteomes" id="UP000002630">
    <property type="component" value="Linkage Group LG23"/>
</dbReference>
<protein>
    <submittedName>
        <fullName evidence="3">Uncharacterized protein</fullName>
    </submittedName>
</protein>
<evidence type="ECO:0000256" key="2">
    <source>
        <dbReference type="SAM" id="SignalP"/>
    </source>
</evidence>
<dbReference type="AlphaFoldDB" id="D7G2R0"/>
<organism evidence="3 4">
    <name type="scientific">Ectocarpus siliculosus</name>
    <name type="common">Brown alga</name>
    <name type="synonym">Conferva siliculosa</name>
    <dbReference type="NCBI Taxonomy" id="2880"/>
    <lineage>
        <taxon>Eukaryota</taxon>
        <taxon>Sar</taxon>
        <taxon>Stramenopiles</taxon>
        <taxon>Ochrophyta</taxon>
        <taxon>PX clade</taxon>
        <taxon>Phaeophyceae</taxon>
        <taxon>Ectocarpales</taxon>
        <taxon>Ectocarpaceae</taxon>
        <taxon>Ectocarpus</taxon>
    </lineage>
</organism>
<feature type="compositionally biased region" description="Low complexity" evidence="1">
    <location>
        <begin position="261"/>
        <end position="275"/>
    </location>
</feature>
<feature type="region of interest" description="Disordered" evidence="1">
    <location>
        <begin position="149"/>
        <end position="414"/>
    </location>
</feature>
<dbReference type="EMBL" id="FN648685">
    <property type="protein sequence ID" value="CBJ26885.1"/>
    <property type="molecule type" value="Genomic_DNA"/>
</dbReference>
<feature type="compositionally biased region" description="Low complexity" evidence="1">
    <location>
        <begin position="150"/>
        <end position="173"/>
    </location>
</feature>
<dbReference type="InParanoid" id="D7G2R0"/>
<feature type="signal peptide" evidence="2">
    <location>
        <begin position="1"/>
        <end position="26"/>
    </location>
</feature>
<keyword evidence="4" id="KW-1185">Reference proteome</keyword>
<feature type="chain" id="PRO_5003095692" evidence="2">
    <location>
        <begin position="27"/>
        <end position="414"/>
    </location>
</feature>
<name>D7G2R0_ECTSI</name>
<feature type="compositionally biased region" description="Polar residues" evidence="1">
    <location>
        <begin position="45"/>
        <end position="54"/>
    </location>
</feature>
<accession>D7G2R0</accession>
<dbReference type="OMA" id="SAYPWAR"/>
<gene>
    <name evidence="3" type="ORF">Esi_0048_0111</name>
</gene>
<evidence type="ECO:0000313" key="4">
    <source>
        <dbReference type="Proteomes" id="UP000002630"/>
    </source>
</evidence>
<proteinExistence type="predicted"/>
<evidence type="ECO:0000256" key="1">
    <source>
        <dbReference type="SAM" id="MobiDB-lite"/>
    </source>
</evidence>
<feature type="compositionally biased region" description="Low complexity" evidence="1">
    <location>
        <begin position="227"/>
        <end position="239"/>
    </location>
</feature>
<feature type="compositionally biased region" description="Low complexity" evidence="1">
    <location>
        <begin position="202"/>
        <end position="211"/>
    </location>
</feature>
<dbReference type="OrthoDB" id="10591435at2759"/>
<feature type="compositionally biased region" description="Low complexity" evidence="1">
    <location>
        <begin position="286"/>
        <end position="316"/>
    </location>
</feature>
<keyword evidence="2" id="KW-0732">Signal</keyword>
<dbReference type="EMBL" id="FN649748">
    <property type="protein sequence ID" value="CBJ26885.1"/>
    <property type="molecule type" value="Genomic_DNA"/>
</dbReference>
<reference evidence="3 4" key="1">
    <citation type="journal article" date="2010" name="Nature">
        <title>The Ectocarpus genome and the independent evolution of multicellularity in brown algae.</title>
        <authorList>
            <person name="Cock J.M."/>
            <person name="Sterck L."/>
            <person name="Rouze P."/>
            <person name="Scornet D."/>
            <person name="Allen A.E."/>
            <person name="Amoutzias G."/>
            <person name="Anthouard V."/>
            <person name="Artiguenave F."/>
            <person name="Aury J.M."/>
            <person name="Badger J.H."/>
            <person name="Beszteri B."/>
            <person name="Billiau K."/>
            <person name="Bonnet E."/>
            <person name="Bothwell J.H."/>
            <person name="Bowler C."/>
            <person name="Boyen C."/>
            <person name="Brownlee C."/>
            <person name="Carrano C.J."/>
            <person name="Charrier B."/>
            <person name="Cho G.Y."/>
            <person name="Coelho S.M."/>
            <person name="Collen J."/>
            <person name="Corre E."/>
            <person name="Da Silva C."/>
            <person name="Delage L."/>
            <person name="Delaroque N."/>
            <person name="Dittami S.M."/>
            <person name="Doulbeau S."/>
            <person name="Elias M."/>
            <person name="Farnham G."/>
            <person name="Gachon C.M."/>
            <person name="Gschloessl B."/>
            <person name="Heesch S."/>
            <person name="Jabbari K."/>
            <person name="Jubin C."/>
            <person name="Kawai H."/>
            <person name="Kimura K."/>
            <person name="Kloareg B."/>
            <person name="Kupper F.C."/>
            <person name="Lang D."/>
            <person name="Le Bail A."/>
            <person name="Leblanc C."/>
            <person name="Lerouge P."/>
            <person name="Lohr M."/>
            <person name="Lopez P.J."/>
            <person name="Martens C."/>
            <person name="Maumus F."/>
            <person name="Michel G."/>
            <person name="Miranda-Saavedra D."/>
            <person name="Morales J."/>
            <person name="Moreau H."/>
            <person name="Motomura T."/>
            <person name="Nagasato C."/>
            <person name="Napoli C.A."/>
            <person name="Nelson D.R."/>
            <person name="Nyvall-Collen P."/>
            <person name="Peters A.F."/>
            <person name="Pommier C."/>
            <person name="Potin P."/>
            <person name="Poulain J."/>
            <person name="Quesneville H."/>
            <person name="Read B."/>
            <person name="Rensing S.A."/>
            <person name="Ritter A."/>
            <person name="Rousvoal S."/>
            <person name="Samanta M."/>
            <person name="Samson G."/>
            <person name="Schroeder D.C."/>
            <person name="Segurens B."/>
            <person name="Strittmatter M."/>
            <person name="Tonon T."/>
            <person name="Tregear J.W."/>
            <person name="Valentin K."/>
            <person name="von Dassow P."/>
            <person name="Yamagishi T."/>
            <person name="Van de Peer Y."/>
            <person name="Wincker P."/>
        </authorList>
    </citation>
    <scope>NUCLEOTIDE SEQUENCE [LARGE SCALE GENOMIC DNA]</scope>
    <source>
        <strain evidence="4">Ec32 / CCAP1310/4</strain>
    </source>
</reference>
<dbReference type="eggNOG" id="ENOG502SZDG">
    <property type="taxonomic scope" value="Eukaryota"/>
</dbReference>
<feature type="compositionally biased region" description="Low complexity" evidence="1">
    <location>
        <begin position="336"/>
        <end position="360"/>
    </location>
</feature>
<sequence length="414" mass="40390">MTMSGRTRSCLSAVIMLLAAAMQTEAFVAGPVMAGRRTAVSMSSLNEEASSAQPARSSRWGASSSRPVGDGFELSVAEKSFTEMLREKKAKGSFFAPSSEAAANADEVAASAAAEAVEAAAAAAAAAEATHQANLERQKLAFDDEAKPFVAPGSASTPSVSTPGSVTPPGGVSNPAAVSTPRVTDPASVGRPSAPAAPPAAPVSSPAAPRVTDPASIGRPAAPAPPAAAAAPVSTPAAPRVTDPATLAAKAAAPVAPPAAPVSSPAAAAPAAGAGKKWEPRPDWKSSAGSAAPSRPAVSRPAAAAAVSRPASGGPAKATFNPKADAPWKASGGGAPAAPAYAPPAAAAPAYAPPAAAAPAYSPPAAAPKAADEKHIGTGGMADTRDPDALDHEDPRKSISAAPSFAEYLKSKQN</sequence>